<dbReference type="InterPro" id="IPR025486">
    <property type="entry name" value="DUF4378"/>
</dbReference>
<reference evidence="4 5" key="1">
    <citation type="journal article" date="2023" name="G3 (Bethesda)">
        <title>A chromosome-length genome assembly and annotation of blackberry (Rubus argutus, cv. 'Hillquist').</title>
        <authorList>
            <person name="Bruna T."/>
            <person name="Aryal R."/>
            <person name="Dudchenko O."/>
            <person name="Sargent D.J."/>
            <person name="Mead D."/>
            <person name="Buti M."/>
            <person name="Cavallini A."/>
            <person name="Hytonen T."/>
            <person name="Andres J."/>
            <person name="Pham M."/>
            <person name="Weisz D."/>
            <person name="Mascagni F."/>
            <person name="Usai G."/>
            <person name="Natali L."/>
            <person name="Bassil N."/>
            <person name="Fernandez G.E."/>
            <person name="Lomsadze A."/>
            <person name="Armour M."/>
            <person name="Olukolu B."/>
            <person name="Poorten T."/>
            <person name="Britton C."/>
            <person name="Davik J."/>
            <person name="Ashrafi H."/>
            <person name="Aiden E.L."/>
            <person name="Borodovsky M."/>
            <person name="Worthington M."/>
        </authorList>
    </citation>
    <scope>NUCLEOTIDE SEQUENCE [LARGE SCALE GENOMIC DNA]</scope>
    <source>
        <strain evidence="4">PI 553951</strain>
    </source>
</reference>
<feature type="domain" description="DUF4378" evidence="2">
    <location>
        <begin position="749"/>
        <end position="893"/>
    </location>
</feature>
<feature type="compositionally biased region" description="Low complexity" evidence="1">
    <location>
        <begin position="28"/>
        <end position="40"/>
    </location>
</feature>
<name>A0AAW1W7W9_RUBAR</name>
<gene>
    <name evidence="4" type="ORF">M0R45_028518</name>
</gene>
<keyword evidence="5" id="KW-1185">Reference proteome</keyword>
<dbReference type="AlphaFoldDB" id="A0AAW1W7W9"/>
<feature type="compositionally biased region" description="Basic and acidic residues" evidence="1">
    <location>
        <begin position="247"/>
        <end position="278"/>
    </location>
</feature>
<protein>
    <recommendedName>
        <fullName evidence="6">DUF4378 domain-containing protein</fullName>
    </recommendedName>
</protein>
<evidence type="ECO:0000256" key="1">
    <source>
        <dbReference type="SAM" id="MobiDB-lite"/>
    </source>
</evidence>
<sequence>MEVEKKRSKGGFFNLFDWNGKSRKKLFSGNSESSGSQQGKENVENFSQTGLNRVEVDDNGASSSNKGSGDWNCSSSLTSDEGCGSRVPGVVARLMGLDSLPTSTVTDSSSTLSFDSHSLRVPHDDRSNPNLWRGFYAMDYMNMPNKLDRVSWNPVESKAQRVQNRPIERFQTEVLPPKSAKSISVTHHKLLSPIKTPGFVPTKNAAYIMEAAAKMMEASPRASSKSKMSSIGPSSIPLRIRDLKEKMETVPKVSRPERPKAASDAKYMRGRPGDRRYNGTDNVPGPEPSVDSEKRSFNDIRNKGKAVSLAVQAKANVQRKEGSPSLSNRNFINQKEQNEVKQNEFSKSRQCTQRSVHKRSSAVSNKSVLKQNNQKQNCVSNKDKLASKNVVPNQPTRRMRSTNGSSRPNRTVNKVLVNSETGSRKMGSMATATRKEFSFSAVKDVSGKIRSVSQDFHLEETVADNGLISKNERSVKCNVAMEGYANLCTDNRKQDMDVVSFTFKSPLKKSISELQSTGQVVSMKNRFSIDSFGSNDLHSYPEHFTFSSPGLNVIGGDALSVLLEQKLQELTCKVESSQRNLFGEGTSASSSSSLQDLVSSEASTTSRGKKFELSLLRDKFDGIADFDSLSADVNQKWQGSEGMEGCSSSSKNSETGKEFNHHFNPVSVFEPSFEIGSCIDNRISANGSESERCSLAQAKDKMNLFSSFEILPSYEASELSDSASTGEVSGKNMTRIFGFHYLNQSNDWELEYVQYILSKVDLVIEDFALGDADHVISPNLFDNLHYQEEYPKLQRKLLFDSVNESLQYRCKQIVIGSRKARDRWATLSQRKESLAEELYKEILVWKNMGDLMADDLVDKDMSTQRGRWLDFDIEAFEEGVEIEKGILSCLIDELVSDFLLY</sequence>
<evidence type="ECO:0008006" key="6">
    <source>
        <dbReference type="Google" id="ProtNLM"/>
    </source>
</evidence>
<feature type="compositionally biased region" description="Polar residues" evidence="1">
    <location>
        <begin position="324"/>
        <end position="335"/>
    </location>
</feature>
<dbReference type="EMBL" id="JBEDUW010000006">
    <property type="protein sequence ID" value="KAK9919946.1"/>
    <property type="molecule type" value="Genomic_DNA"/>
</dbReference>
<dbReference type="Pfam" id="PF14383">
    <property type="entry name" value="VARLMGL"/>
    <property type="match status" value="1"/>
</dbReference>
<evidence type="ECO:0000259" key="2">
    <source>
        <dbReference type="Pfam" id="PF14309"/>
    </source>
</evidence>
<feature type="region of interest" description="Disordered" evidence="1">
    <location>
        <begin position="313"/>
        <end position="410"/>
    </location>
</feature>
<comment type="caution">
    <text evidence="4">The sequence shown here is derived from an EMBL/GenBank/DDBJ whole genome shotgun (WGS) entry which is preliminary data.</text>
</comment>
<dbReference type="InterPro" id="IPR032795">
    <property type="entry name" value="DUF3741-assoc"/>
</dbReference>
<feature type="region of interest" description="Disordered" evidence="1">
    <location>
        <begin position="22"/>
        <end position="84"/>
    </location>
</feature>
<feature type="region of interest" description="Disordered" evidence="1">
    <location>
        <begin position="247"/>
        <end position="295"/>
    </location>
</feature>
<evidence type="ECO:0000259" key="3">
    <source>
        <dbReference type="Pfam" id="PF14383"/>
    </source>
</evidence>
<evidence type="ECO:0000313" key="5">
    <source>
        <dbReference type="Proteomes" id="UP001457282"/>
    </source>
</evidence>
<dbReference type="Pfam" id="PF14309">
    <property type="entry name" value="DUF4378"/>
    <property type="match status" value="1"/>
</dbReference>
<accession>A0AAW1W7W9</accession>
<feature type="compositionally biased region" description="Polar residues" evidence="1">
    <location>
        <begin position="361"/>
        <end position="380"/>
    </location>
</feature>
<organism evidence="4 5">
    <name type="scientific">Rubus argutus</name>
    <name type="common">Southern blackberry</name>
    <dbReference type="NCBI Taxonomy" id="59490"/>
    <lineage>
        <taxon>Eukaryota</taxon>
        <taxon>Viridiplantae</taxon>
        <taxon>Streptophyta</taxon>
        <taxon>Embryophyta</taxon>
        <taxon>Tracheophyta</taxon>
        <taxon>Spermatophyta</taxon>
        <taxon>Magnoliopsida</taxon>
        <taxon>eudicotyledons</taxon>
        <taxon>Gunneridae</taxon>
        <taxon>Pentapetalae</taxon>
        <taxon>rosids</taxon>
        <taxon>fabids</taxon>
        <taxon>Rosales</taxon>
        <taxon>Rosaceae</taxon>
        <taxon>Rosoideae</taxon>
        <taxon>Rosoideae incertae sedis</taxon>
        <taxon>Rubus</taxon>
    </lineage>
</organism>
<proteinExistence type="predicted"/>
<dbReference type="Proteomes" id="UP001457282">
    <property type="component" value="Unassembled WGS sequence"/>
</dbReference>
<dbReference type="PANTHER" id="PTHR21726:SF57">
    <property type="entry name" value="SERINE-RICH ADHESIN FOR PLATELETS-LIKE PROTEIN"/>
    <property type="match status" value="1"/>
</dbReference>
<feature type="compositionally biased region" description="Basic and acidic residues" evidence="1">
    <location>
        <begin position="336"/>
        <end position="347"/>
    </location>
</feature>
<dbReference type="PANTHER" id="PTHR21726">
    <property type="entry name" value="PHOSPHATIDYLINOSITOL N-ACETYLGLUCOSAMINYLTRANSFERASE SUBUNIT P DOWN SYNDROME CRITICAL REGION PROTEIN 5 -RELATED"/>
    <property type="match status" value="1"/>
</dbReference>
<feature type="compositionally biased region" description="Polar residues" evidence="1">
    <location>
        <begin position="60"/>
        <end position="79"/>
    </location>
</feature>
<feature type="compositionally biased region" description="Polar residues" evidence="1">
    <location>
        <begin position="390"/>
        <end position="410"/>
    </location>
</feature>
<feature type="domain" description="DUF3741" evidence="3">
    <location>
        <begin position="75"/>
        <end position="105"/>
    </location>
</feature>
<evidence type="ECO:0000313" key="4">
    <source>
        <dbReference type="EMBL" id="KAK9919946.1"/>
    </source>
</evidence>